<keyword evidence="1" id="KW-1133">Transmembrane helix</keyword>
<name>A0A1Q3EI74_LENED</name>
<keyword evidence="1" id="KW-0812">Transmembrane</keyword>
<comment type="caution">
    <text evidence="2">The sequence shown here is derived from an EMBL/GenBank/DDBJ whole genome shotgun (WGS) entry which is preliminary data.</text>
</comment>
<accession>A0A1Q3EI74</accession>
<proteinExistence type="predicted"/>
<keyword evidence="3" id="KW-1185">Reference proteome</keyword>
<feature type="transmembrane region" description="Helical" evidence="1">
    <location>
        <begin position="30"/>
        <end position="51"/>
    </location>
</feature>
<feature type="transmembrane region" description="Helical" evidence="1">
    <location>
        <begin position="7"/>
        <end position="24"/>
    </location>
</feature>
<reference evidence="2 3" key="1">
    <citation type="submission" date="2016-08" db="EMBL/GenBank/DDBJ databases">
        <authorList>
            <consortium name="Lentinula edodes genome sequencing consortium"/>
            <person name="Sakamoto Y."/>
            <person name="Nakade K."/>
            <person name="Sato S."/>
            <person name="Yoshida Y."/>
            <person name="Miyazaki K."/>
            <person name="Natsume S."/>
            <person name="Konno N."/>
        </authorList>
    </citation>
    <scope>NUCLEOTIDE SEQUENCE [LARGE SCALE GENOMIC DNA]</scope>
    <source>
        <strain evidence="2 3">NBRC 111202</strain>
    </source>
</reference>
<dbReference type="AlphaFoldDB" id="A0A1Q3EI74"/>
<protein>
    <submittedName>
        <fullName evidence="2">Uncharacterized protein</fullName>
    </submittedName>
</protein>
<organism evidence="2 3">
    <name type="scientific">Lentinula edodes</name>
    <name type="common">Shiitake mushroom</name>
    <name type="synonym">Lentinus edodes</name>
    <dbReference type="NCBI Taxonomy" id="5353"/>
    <lineage>
        <taxon>Eukaryota</taxon>
        <taxon>Fungi</taxon>
        <taxon>Dikarya</taxon>
        <taxon>Basidiomycota</taxon>
        <taxon>Agaricomycotina</taxon>
        <taxon>Agaricomycetes</taxon>
        <taxon>Agaricomycetidae</taxon>
        <taxon>Agaricales</taxon>
        <taxon>Marasmiineae</taxon>
        <taxon>Omphalotaceae</taxon>
        <taxon>Lentinula</taxon>
    </lineage>
</organism>
<gene>
    <name evidence="2" type="ORF">LENED_008823</name>
</gene>
<dbReference type="EMBL" id="BDGU01000357">
    <property type="protein sequence ID" value="GAW06869.1"/>
    <property type="molecule type" value="Genomic_DNA"/>
</dbReference>
<dbReference type="Proteomes" id="UP000188533">
    <property type="component" value="Unassembled WGS sequence"/>
</dbReference>
<keyword evidence="1" id="KW-0472">Membrane</keyword>
<evidence type="ECO:0000256" key="1">
    <source>
        <dbReference type="SAM" id="Phobius"/>
    </source>
</evidence>
<sequence length="67" mass="7372">MITHGSAILGFALTGIMTNVLLDANDSPTILATAFVVRGFITGACFLPTWYSSEQVNDRHQILMDEW</sequence>
<evidence type="ECO:0000313" key="2">
    <source>
        <dbReference type="EMBL" id="GAW06869.1"/>
    </source>
</evidence>
<reference evidence="2 3" key="2">
    <citation type="submission" date="2017-02" db="EMBL/GenBank/DDBJ databases">
        <title>A genome survey and senescence transcriptome analysis in Lentinula edodes.</title>
        <authorList>
            <person name="Sakamoto Y."/>
            <person name="Nakade K."/>
            <person name="Sato S."/>
            <person name="Yoshida Y."/>
            <person name="Miyazaki K."/>
            <person name="Natsume S."/>
            <person name="Konno N."/>
        </authorList>
    </citation>
    <scope>NUCLEOTIDE SEQUENCE [LARGE SCALE GENOMIC DNA]</scope>
    <source>
        <strain evidence="2 3">NBRC 111202</strain>
    </source>
</reference>
<evidence type="ECO:0000313" key="3">
    <source>
        <dbReference type="Proteomes" id="UP000188533"/>
    </source>
</evidence>